<sequence>MSISARKPPLRTRARRRAARIWEGTIDVLIRILTAIPRAIADAIYWWD</sequence>
<gene>
    <name evidence="1" type="ORF">SEA_PHABBA_4</name>
</gene>
<dbReference type="EMBL" id="MF668280">
    <property type="protein sequence ID" value="ASZ74579.1"/>
    <property type="molecule type" value="Genomic_DNA"/>
</dbReference>
<keyword evidence="2" id="KW-1185">Reference proteome</keyword>
<accession>A0A249XS70</accession>
<dbReference type="Proteomes" id="UP000226037">
    <property type="component" value="Segment"/>
</dbReference>
<proteinExistence type="predicted"/>
<reference evidence="2" key="1">
    <citation type="submission" date="2017-08" db="EMBL/GenBank/DDBJ databases">
        <authorList>
            <person name="de Groot N.N."/>
        </authorList>
    </citation>
    <scope>NUCLEOTIDE SEQUENCE [LARGE SCALE GENOMIC DNA]</scope>
</reference>
<evidence type="ECO:0000313" key="1">
    <source>
        <dbReference type="EMBL" id="ASZ74579.1"/>
    </source>
</evidence>
<evidence type="ECO:0000313" key="2">
    <source>
        <dbReference type="Proteomes" id="UP000226037"/>
    </source>
</evidence>
<name>A0A249XS70_9CAUD</name>
<protein>
    <submittedName>
        <fullName evidence="1">Uncharacterized protein</fullName>
    </submittedName>
</protein>
<organism evidence="1 2">
    <name type="scientific">Mycobacterium phage Phabba</name>
    <dbReference type="NCBI Taxonomy" id="2027899"/>
    <lineage>
        <taxon>Viruses</taxon>
        <taxon>Duplodnaviria</taxon>
        <taxon>Heunggongvirae</taxon>
        <taxon>Uroviricota</taxon>
        <taxon>Caudoviricetes</taxon>
        <taxon>Ceeclamvirinae</taxon>
        <taxon>Myrnavirus</taxon>
        <taxon>Myrnavirus phabba</taxon>
        <taxon>Myranavirus phabba</taxon>
    </lineage>
</organism>